<name>A0A3M2RPY9_9HYPO</name>
<evidence type="ECO:0000313" key="1">
    <source>
        <dbReference type="EMBL" id="RMJ07396.1"/>
    </source>
</evidence>
<gene>
    <name evidence="1" type="ORF">CDV36_013010</name>
</gene>
<dbReference type="Proteomes" id="UP000277212">
    <property type="component" value="Unassembled WGS sequence"/>
</dbReference>
<dbReference type="EMBL" id="NKUJ01000344">
    <property type="protein sequence ID" value="RMJ07396.1"/>
    <property type="molecule type" value="Genomic_DNA"/>
</dbReference>
<protein>
    <submittedName>
        <fullName evidence="1">Uncharacterized protein</fullName>
    </submittedName>
</protein>
<dbReference type="OrthoDB" id="4583723at2759"/>
<sequence>MPPLPTEAQLQRRRNLEIAKRQATFLVSIMATIFILCPECLRVYRNLCFVPALAWLTGLVFNLIESLSNTLDNVPAVLKYFIPGDMNVPITAPFDQIRTSVGPLLSKARTEANIIALEARVRIMAFRKVVLLVLANWFLRQLGQDPVGEDSSEGSEDVTPGPAPISNEWYGILVMTPPVYRYGSLLLAPNAREQRDPIQWDSHRTSYVPSISPRSDFRAHLSFCLVPKAVWESQDTTLAGKLMAGLYWNMRGDNCVADGEVWTQARVQRITGIKVLGLVDEEPNTVNSCHAYFASLRQGWNYKNTSWNDVDFAIILGFLVTGPQAARITKDLFDRFSRLL</sequence>
<organism evidence="1 2">
    <name type="scientific">Fusarium kuroshium</name>
    <dbReference type="NCBI Taxonomy" id="2010991"/>
    <lineage>
        <taxon>Eukaryota</taxon>
        <taxon>Fungi</taxon>
        <taxon>Dikarya</taxon>
        <taxon>Ascomycota</taxon>
        <taxon>Pezizomycotina</taxon>
        <taxon>Sordariomycetes</taxon>
        <taxon>Hypocreomycetidae</taxon>
        <taxon>Hypocreales</taxon>
        <taxon>Nectriaceae</taxon>
        <taxon>Fusarium</taxon>
        <taxon>Fusarium solani species complex</taxon>
    </lineage>
</organism>
<proteinExistence type="predicted"/>
<evidence type="ECO:0000313" key="2">
    <source>
        <dbReference type="Proteomes" id="UP000277212"/>
    </source>
</evidence>
<accession>A0A3M2RPY9</accession>
<keyword evidence="2" id="KW-1185">Reference proteome</keyword>
<comment type="caution">
    <text evidence="1">The sequence shown here is derived from an EMBL/GenBank/DDBJ whole genome shotgun (WGS) entry which is preliminary data.</text>
</comment>
<reference evidence="1 2" key="1">
    <citation type="submission" date="2017-06" db="EMBL/GenBank/DDBJ databases">
        <title>Comparative genomic analysis of Ambrosia Fusariam Clade fungi.</title>
        <authorList>
            <person name="Stajich J.E."/>
            <person name="Carrillo J."/>
            <person name="Kijimoto T."/>
            <person name="Eskalen A."/>
            <person name="O'Donnell K."/>
            <person name="Kasson M."/>
        </authorList>
    </citation>
    <scope>NUCLEOTIDE SEQUENCE [LARGE SCALE GENOMIC DNA]</scope>
    <source>
        <strain evidence="1">UCR3666</strain>
    </source>
</reference>
<dbReference type="AlphaFoldDB" id="A0A3M2RPY9"/>
<dbReference type="STRING" id="2010991.A0A3M2RPY9"/>